<accession>A0A2Z6B2L7</accession>
<dbReference type="KEGG" id="dfl:DFE_3031"/>
<reference evidence="1 2" key="1">
    <citation type="journal article" date="2018" name="Sci. Adv.">
        <title>Multi-heme cytochromes provide a pathway for survival in energy-limited environments.</title>
        <authorList>
            <person name="Deng X."/>
            <person name="Dohmae N."/>
            <person name="Nealson K.H."/>
            <person name="Hashimoto K."/>
            <person name="Okamoto A."/>
        </authorList>
    </citation>
    <scope>NUCLEOTIDE SEQUENCE [LARGE SCALE GENOMIC DNA]</scope>
    <source>
        <strain evidence="1 2">IS5</strain>
    </source>
</reference>
<evidence type="ECO:0000313" key="2">
    <source>
        <dbReference type="Proteomes" id="UP000269883"/>
    </source>
</evidence>
<sequence length="294" mass="32541">MREGSKFHALSSFLKPDGEFRHRPVMNHHSSAENPALSAANSYSSYRRIAAKLKGLPRRVAAPSFVIPDTVGANCHFLEGLFPEVGLCLFETDSCLAYGDQDLPPDLPGLNLDYHVHLPLDLPWAQGAEAAAQATLDLVTKTAFLNPRFYVLHPPGTTGELERFCTLWHNAGLQNRDLLLENIEGNDLDALLGVSGDLGLSLCLDLGHMLSYEQQFLLRVADWNRVRMLHVNAPGKSSRHEALTSLGPEGKILLQALLEHSRPETTVMLEIFGEQGLFDSAALLAQWMEQWKLV</sequence>
<dbReference type="InterPro" id="IPR036237">
    <property type="entry name" value="Xyl_isomerase-like_sf"/>
</dbReference>
<dbReference type="AlphaFoldDB" id="A0A2Z6B2L7"/>
<evidence type="ECO:0008006" key="3">
    <source>
        <dbReference type="Google" id="ProtNLM"/>
    </source>
</evidence>
<dbReference type="EMBL" id="AP017378">
    <property type="protein sequence ID" value="BBD09757.1"/>
    <property type="molecule type" value="Genomic_DNA"/>
</dbReference>
<dbReference type="NCBIfam" id="NF041277">
    <property type="entry name" value="coba_remo_CbiR"/>
    <property type="match status" value="1"/>
</dbReference>
<name>A0A2Z6B2L7_9BACT</name>
<dbReference type="Proteomes" id="UP000269883">
    <property type="component" value="Chromosome"/>
</dbReference>
<organism evidence="1 2">
    <name type="scientific">Desulfovibrio ferrophilus</name>
    <dbReference type="NCBI Taxonomy" id="241368"/>
    <lineage>
        <taxon>Bacteria</taxon>
        <taxon>Pseudomonadati</taxon>
        <taxon>Thermodesulfobacteriota</taxon>
        <taxon>Desulfovibrionia</taxon>
        <taxon>Desulfovibrionales</taxon>
        <taxon>Desulfovibrionaceae</taxon>
        <taxon>Desulfovibrio</taxon>
    </lineage>
</organism>
<dbReference type="SUPFAM" id="SSF51658">
    <property type="entry name" value="Xylose isomerase-like"/>
    <property type="match status" value="1"/>
</dbReference>
<dbReference type="Gene3D" id="3.20.20.150">
    <property type="entry name" value="Divalent-metal-dependent TIM barrel enzymes"/>
    <property type="match status" value="1"/>
</dbReference>
<gene>
    <name evidence="1" type="ORF">DFE_3031</name>
</gene>
<proteinExistence type="predicted"/>
<evidence type="ECO:0000313" key="1">
    <source>
        <dbReference type="EMBL" id="BBD09757.1"/>
    </source>
</evidence>
<keyword evidence="2" id="KW-1185">Reference proteome</keyword>
<protein>
    <recommendedName>
        <fullName evidence="3">Xylose isomerase domain-containing protein TIM barrel</fullName>
    </recommendedName>
</protein>